<dbReference type="RefSeq" id="WP_190408714.1">
    <property type="nucleotide sequence ID" value="NZ_JACJRF010000041.1"/>
</dbReference>
<dbReference type="InterPro" id="IPR019906">
    <property type="entry name" value="Ribosomal_uL6_bac-type"/>
</dbReference>
<comment type="function">
    <text evidence="3 5">This protein binds to the 23S rRNA, and is important in its secondary structure. It is located near the subunit interface in the base of the L7/L12 stalk, and near the tRNA binding site of the peptidyltransferase center.</text>
</comment>
<evidence type="ECO:0000256" key="1">
    <source>
        <dbReference type="ARBA" id="ARBA00022980"/>
    </source>
</evidence>
<comment type="caution">
    <text evidence="7">The sequence shown here is derived from an EMBL/GenBank/DDBJ whole genome shotgun (WGS) entry which is preliminary data.</text>
</comment>
<dbReference type="InterPro" id="IPR002358">
    <property type="entry name" value="Ribosomal_uL6_CS"/>
</dbReference>
<dbReference type="PANTHER" id="PTHR11655">
    <property type="entry name" value="60S/50S RIBOSOMAL PROTEIN L6/L9"/>
    <property type="match status" value="1"/>
</dbReference>
<feature type="domain" description="Large ribosomal subunit protein uL6 alpha-beta" evidence="6">
    <location>
        <begin position="91"/>
        <end position="164"/>
    </location>
</feature>
<dbReference type="Pfam" id="PF00347">
    <property type="entry name" value="Ribosomal_L6"/>
    <property type="match status" value="2"/>
</dbReference>
<evidence type="ECO:0000313" key="8">
    <source>
        <dbReference type="Proteomes" id="UP000607281"/>
    </source>
</evidence>
<keyword evidence="2 3" id="KW-0687">Ribonucleoprotein</keyword>
<dbReference type="PROSITE" id="PS00525">
    <property type="entry name" value="RIBOSOMAL_L6_1"/>
    <property type="match status" value="1"/>
</dbReference>
<dbReference type="GO" id="GO:0005840">
    <property type="term" value="C:ribosome"/>
    <property type="evidence" value="ECO:0007669"/>
    <property type="project" value="UniProtKB-KW"/>
</dbReference>
<dbReference type="SUPFAM" id="SSF56053">
    <property type="entry name" value="Ribosomal protein L6"/>
    <property type="match status" value="2"/>
</dbReference>
<evidence type="ECO:0000256" key="3">
    <source>
        <dbReference type="HAMAP-Rule" id="MF_01365"/>
    </source>
</evidence>
<dbReference type="Proteomes" id="UP000607281">
    <property type="component" value="Unassembled WGS sequence"/>
</dbReference>
<name>A0ABR8CTJ4_9NOST</name>
<comment type="subunit">
    <text evidence="3">Part of the 50S ribosomal subunit.</text>
</comment>
<accession>A0ABR8CTJ4</accession>
<gene>
    <name evidence="3 7" type="primary">rplF</name>
    <name evidence="3" type="synonym">rpl6</name>
    <name evidence="7" type="ORF">H6G18_19400</name>
</gene>
<dbReference type="HAMAP" id="MF_01365_B">
    <property type="entry name" value="Ribosomal_uL6_B"/>
    <property type="match status" value="1"/>
</dbReference>
<reference evidence="7 8" key="1">
    <citation type="journal article" date="2020" name="ISME J.">
        <title>Comparative genomics reveals insights into cyanobacterial evolution and habitat adaptation.</title>
        <authorList>
            <person name="Chen M.Y."/>
            <person name="Teng W.K."/>
            <person name="Zhao L."/>
            <person name="Hu C.X."/>
            <person name="Zhou Y.K."/>
            <person name="Han B.P."/>
            <person name="Song L.R."/>
            <person name="Shu W.S."/>
        </authorList>
    </citation>
    <scope>NUCLEOTIDE SEQUENCE [LARGE SCALE GENOMIC DNA]</scope>
    <source>
        <strain evidence="7 8">FACHB-260</strain>
    </source>
</reference>
<dbReference type="Gene3D" id="3.90.930.12">
    <property type="entry name" value="Ribosomal protein L6, alpha-beta domain"/>
    <property type="match status" value="2"/>
</dbReference>
<protein>
    <recommendedName>
        <fullName evidence="3">Large ribosomal subunit protein uL6</fullName>
    </recommendedName>
</protein>
<evidence type="ECO:0000256" key="4">
    <source>
        <dbReference type="RuleBase" id="RU003869"/>
    </source>
</evidence>
<keyword evidence="3 5" id="KW-0694">RNA-binding</keyword>
<dbReference type="EMBL" id="JACJRF010000041">
    <property type="protein sequence ID" value="MBD2346294.1"/>
    <property type="molecule type" value="Genomic_DNA"/>
</dbReference>
<dbReference type="InterPro" id="IPR000702">
    <property type="entry name" value="Ribosomal_uL6-like"/>
</dbReference>
<dbReference type="PIRSF" id="PIRSF002162">
    <property type="entry name" value="Ribosomal_L6"/>
    <property type="match status" value="1"/>
</dbReference>
<feature type="domain" description="Large ribosomal subunit protein uL6 alpha-beta" evidence="6">
    <location>
        <begin position="11"/>
        <end position="82"/>
    </location>
</feature>
<evidence type="ECO:0000256" key="5">
    <source>
        <dbReference type="RuleBase" id="RU003870"/>
    </source>
</evidence>
<evidence type="ECO:0000259" key="6">
    <source>
        <dbReference type="Pfam" id="PF00347"/>
    </source>
</evidence>
<dbReference type="PANTHER" id="PTHR11655:SF14">
    <property type="entry name" value="LARGE RIBOSOMAL SUBUNIT PROTEIN UL6M"/>
    <property type="match status" value="1"/>
</dbReference>
<comment type="similarity">
    <text evidence="3 4">Belongs to the universal ribosomal protein uL6 family.</text>
</comment>
<sequence>MSRIGKRPITVPAKVQVTIDGTKVVVKGPKGELSRNLPPNVIVTQEGETLQVTRRDETRTSRQLHGLSRTLVANMVEGVSQGFQRRLEIQGVGYRAQVQGRNLVLNMGYSHQVQIDPPEGVQFAVENNTNVIVSGYDKEIVGNTAAKIRAVRPPEPYKGKGIRYAGEVVRRKAGKTGKGGKK</sequence>
<dbReference type="InterPro" id="IPR020040">
    <property type="entry name" value="Ribosomal_uL6_a/b-dom"/>
</dbReference>
<dbReference type="InterPro" id="IPR036789">
    <property type="entry name" value="Ribosomal_uL6-like_a/b-dom_sf"/>
</dbReference>
<dbReference type="NCBIfam" id="TIGR03654">
    <property type="entry name" value="L6_bact"/>
    <property type="match status" value="1"/>
</dbReference>
<keyword evidence="8" id="KW-1185">Reference proteome</keyword>
<keyword evidence="1 3" id="KW-0689">Ribosomal protein</keyword>
<proteinExistence type="inferred from homology"/>
<evidence type="ECO:0000313" key="7">
    <source>
        <dbReference type="EMBL" id="MBD2346294.1"/>
    </source>
</evidence>
<dbReference type="PRINTS" id="PR00059">
    <property type="entry name" value="RIBOSOMALL6"/>
</dbReference>
<evidence type="ECO:0000256" key="2">
    <source>
        <dbReference type="ARBA" id="ARBA00023274"/>
    </source>
</evidence>
<keyword evidence="3 5" id="KW-0699">rRNA-binding</keyword>
<organism evidence="7 8">
    <name type="scientific">Anabaena subtropica FACHB-260</name>
    <dbReference type="NCBI Taxonomy" id="2692884"/>
    <lineage>
        <taxon>Bacteria</taxon>
        <taxon>Bacillati</taxon>
        <taxon>Cyanobacteriota</taxon>
        <taxon>Cyanophyceae</taxon>
        <taxon>Nostocales</taxon>
        <taxon>Nostocaceae</taxon>
        <taxon>Anabaena</taxon>
    </lineage>
</organism>